<keyword evidence="2" id="KW-1185">Reference proteome</keyword>
<evidence type="ECO:0000313" key="2">
    <source>
        <dbReference type="Proteomes" id="UP000243333"/>
    </source>
</evidence>
<dbReference type="Proteomes" id="UP000243333">
    <property type="component" value="Unassembled WGS sequence"/>
</dbReference>
<dbReference type="AlphaFoldDB" id="A0A1G7NYW5"/>
<dbReference type="STRING" id="1123285.SAMN05660235_02764"/>
<name>A0A1G7NYW5_9FIRM</name>
<dbReference type="OrthoDB" id="1685177at2"/>
<protein>
    <submittedName>
        <fullName evidence="1">Uncharacterized protein</fullName>
    </submittedName>
</protein>
<dbReference type="EMBL" id="FNBU01000030">
    <property type="protein sequence ID" value="SDF79163.1"/>
    <property type="molecule type" value="Genomic_DNA"/>
</dbReference>
<accession>A0A1G7NYW5</accession>
<proteinExistence type="predicted"/>
<dbReference type="RefSeq" id="WP_093691831.1">
    <property type="nucleotide sequence ID" value="NZ_FNBU01000030.1"/>
</dbReference>
<evidence type="ECO:0000313" key="1">
    <source>
        <dbReference type="EMBL" id="SDF79163.1"/>
    </source>
</evidence>
<sequence>MRKLEVILRFLGDLQEAQKVAVKMAFFAARKCRREDFSAAEWEEFIDCYQQLITLDYSLRGLKRQLADWCPVDGAKKVKI</sequence>
<reference evidence="2" key="1">
    <citation type="submission" date="2016-10" db="EMBL/GenBank/DDBJ databases">
        <authorList>
            <person name="Varghese N."/>
            <person name="Submissions S."/>
        </authorList>
    </citation>
    <scope>NUCLEOTIDE SEQUENCE [LARGE SCALE GENOMIC DNA]</scope>
    <source>
        <strain evidence="2">DSM 23256</strain>
    </source>
</reference>
<organism evidence="1 2">
    <name type="scientific">Sporolituus thermophilus DSM 23256</name>
    <dbReference type="NCBI Taxonomy" id="1123285"/>
    <lineage>
        <taxon>Bacteria</taxon>
        <taxon>Bacillati</taxon>
        <taxon>Bacillota</taxon>
        <taxon>Negativicutes</taxon>
        <taxon>Selenomonadales</taxon>
        <taxon>Sporomusaceae</taxon>
        <taxon>Sporolituus</taxon>
    </lineage>
</organism>
<gene>
    <name evidence="1" type="ORF">SAMN05660235_02764</name>
</gene>